<reference evidence="3" key="1">
    <citation type="journal article" date="2019" name="Int. J. Syst. Evol. Microbiol.">
        <title>The Global Catalogue of Microorganisms (GCM) 10K type strain sequencing project: providing services to taxonomists for standard genome sequencing and annotation.</title>
        <authorList>
            <consortium name="The Broad Institute Genomics Platform"/>
            <consortium name="The Broad Institute Genome Sequencing Center for Infectious Disease"/>
            <person name="Wu L."/>
            <person name="Ma J."/>
        </authorList>
    </citation>
    <scope>NUCLEOTIDE SEQUENCE [LARGE SCALE GENOMIC DNA]</scope>
    <source>
        <strain evidence="3">JCM 11650</strain>
    </source>
</reference>
<gene>
    <name evidence="2" type="ORF">ACFSDA_15950</name>
</gene>
<proteinExistence type="predicted"/>
<keyword evidence="1" id="KW-0732">Signal</keyword>
<dbReference type="Proteomes" id="UP001597280">
    <property type="component" value="Unassembled WGS sequence"/>
</dbReference>
<evidence type="ECO:0000313" key="3">
    <source>
        <dbReference type="Proteomes" id="UP001597280"/>
    </source>
</evidence>
<name>A0ABW4Q4B3_9MICO</name>
<dbReference type="PROSITE" id="PS51257">
    <property type="entry name" value="PROKAR_LIPOPROTEIN"/>
    <property type="match status" value="1"/>
</dbReference>
<feature type="signal peptide" evidence="1">
    <location>
        <begin position="1"/>
        <end position="20"/>
    </location>
</feature>
<organism evidence="2 3">
    <name type="scientific">Brachybacterium rhamnosum</name>
    <dbReference type="NCBI Taxonomy" id="173361"/>
    <lineage>
        <taxon>Bacteria</taxon>
        <taxon>Bacillati</taxon>
        <taxon>Actinomycetota</taxon>
        <taxon>Actinomycetes</taxon>
        <taxon>Micrococcales</taxon>
        <taxon>Dermabacteraceae</taxon>
        <taxon>Brachybacterium</taxon>
    </lineage>
</organism>
<evidence type="ECO:0000313" key="2">
    <source>
        <dbReference type="EMBL" id="MFD1836556.1"/>
    </source>
</evidence>
<dbReference type="EMBL" id="JBHUFL010000004">
    <property type="protein sequence ID" value="MFD1836556.1"/>
    <property type="molecule type" value="Genomic_DNA"/>
</dbReference>
<evidence type="ECO:0000256" key="1">
    <source>
        <dbReference type="SAM" id="SignalP"/>
    </source>
</evidence>
<protein>
    <recommendedName>
        <fullName evidence="4">Lipoprotein</fullName>
    </recommendedName>
</protein>
<accession>A0ABW4Q4B3</accession>
<evidence type="ECO:0008006" key="4">
    <source>
        <dbReference type="Google" id="ProtNLM"/>
    </source>
</evidence>
<comment type="caution">
    <text evidence="2">The sequence shown here is derived from an EMBL/GenBank/DDBJ whole genome shotgun (WGS) entry which is preliminary data.</text>
</comment>
<keyword evidence="3" id="KW-1185">Reference proteome</keyword>
<sequence>MIRRTLTPTLAALTLAAALAGCTGGAGGSGGESGSGPEDTAVKFMTAYAAGDDATMCDLADHKVGDCTTSPSVEVKDAPKAAGTFENEETGSTAVVVTYTTGERPQEPDSYVVEVKEDGKVTKWEDMSGQPKNRETVVMELGWSE</sequence>
<dbReference type="RefSeq" id="WP_343906134.1">
    <property type="nucleotide sequence ID" value="NZ_BAAAIS010000004.1"/>
</dbReference>
<feature type="chain" id="PRO_5047187417" description="Lipoprotein" evidence="1">
    <location>
        <begin position="21"/>
        <end position="145"/>
    </location>
</feature>